<dbReference type="AlphaFoldDB" id="A0A4Y3WBN3"/>
<accession>A0A4Y3WBN3</accession>
<comment type="caution">
    <text evidence="1">The sequence shown here is derived from an EMBL/GenBank/DDBJ whole genome shotgun (WGS) entry which is preliminary data.</text>
</comment>
<proteinExistence type="predicted"/>
<evidence type="ECO:0000313" key="1">
    <source>
        <dbReference type="EMBL" id="GEC15269.1"/>
    </source>
</evidence>
<gene>
    <name evidence="1" type="ORF">NWI01_11610</name>
</gene>
<dbReference type="Proteomes" id="UP000318825">
    <property type="component" value="Unassembled WGS sequence"/>
</dbReference>
<protein>
    <submittedName>
        <fullName evidence="1">Uncharacterized protein</fullName>
    </submittedName>
</protein>
<organism evidence="1 2">
    <name type="scientific">Nitrobacter winogradskyi</name>
    <name type="common">Nitrobacter agilis</name>
    <dbReference type="NCBI Taxonomy" id="913"/>
    <lineage>
        <taxon>Bacteria</taxon>
        <taxon>Pseudomonadati</taxon>
        <taxon>Pseudomonadota</taxon>
        <taxon>Alphaproteobacteria</taxon>
        <taxon>Hyphomicrobiales</taxon>
        <taxon>Nitrobacteraceae</taxon>
        <taxon>Nitrobacter</taxon>
    </lineage>
</organism>
<name>A0A4Y3WBN3_NITWI</name>
<reference evidence="1 2" key="1">
    <citation type="submission" date="2019-06" db="EMBL/GenBank/DDBJ databases">
        <title>Whole genome shotgun sequence of Nitrobacter winogradskyi NBRC 14297.</title>
        <authorList>
            <person name="Hosoyama A."/>
            <person name="Uohara A."/>
            <person name="Ohji S."/>
            <person name="Ichikawa N."/>
        </authorList>
    </citation>
    <scope>NUCLEOTIDE SEQUENCE [LARGE SCALE GENOMIC DNA]</scope>
    <source>
        <strain evidence="1 2">NBRC 14297</strain>
    </source>
</reference>
<dbReference type="EMBL" id="BJNF01000027">
    <property type="protein sequence ID" value="GEC15269.1"/>
    <property type="molecule type" value="Genomic_DNA"/>
</dbReference>
<sequence>MDHAPAASLGADWIAAPFDQDAIRVEDILDLIACDTILNNKTDTVSADANLSDGFRVISHRPPSPNKRGATTAAITALIAQRRVSEDT</sequence>
<evidence type="ECO:0000313" key="2">
    <source>
        <dbReference type="Proteomes" id="UP000318825"/>
    </source>
</evidence>